<dbReference type="OrthoDB" id="5298214at2"/>
<dbReference type="EMBL" id="PXWF02000339">
    <property type="protein sequence ID" value="PWF39438.1"/>
    <property type="molecule type" value="Genomic_DNA"/>
</dbReference>
<dbReference type="Proteomes" id="UP000241421">
    <property type="component" value="Unassembled WGS sequence"/>
</dbReference>
<dbReference type="SUPFAM" id="SSF52833">
    <property type="entry name" value="Thioredoxin-like"/>
    <property type="match status" value="1"/>
</dbReference>
<dbReference type="Gene3D" id="3.40.30.10">
    <property type="entry name" value="Glutaredoxin"/>
    <property type="match status" value="1"/>
</dbReference>
<dbReference type="PANTHER" id="PTHR35272">
    <property type="entry name" value="THIOL:DISULFIDE INTERCHANGE PROTEIN DSBC-RELATED"/>
    <property type="match status" value="1"/>
</dbReference>
<protein>
    <submittedName>
        <fullName evidence="2">Thiol:disulfide interchange protein DsbG</fullName>
    </submittedName>
</protein>
<dbReference type="PANTHER" id="PTHR35272:SF4">
    <property type="entry name" value="THIOL:DISULFIDE INTERCHANGE PROTEIN DSBG"/>
    <property type="match status" value="1"/>
</dbReference>
<dbReference type="InterPro" id="IPR036249">
    <property type="entry name" value="Thioredoxin-like_sf"/>
</dbReference>
<keyword evidence="1" id="KW-0732">Signal</keyword>
<dbReference type="NCBIfam" id="NF008657">
    <property type="entry name" value="PRK11657.1"/>
    <property type="match status" value="1"/>
</dbReference>
<organism evidence="2 3">
    <name type="scientific">Massilia glaciei</name>
    <dbReference type="NCBI Taxonomy" id="1524097"/>
    <lineage>
        <taxon>Bacteria</taxon>
        <taxon>Pseudomonadati</taxon>
        <taxon>Pseudomonadota</taxon>
        <taxon>Betaproteobacteria</taxon>
        <taxon>Burkholderiales</taxon>
        <taxon>Oxalobacteraceae</taxon>
        <taxon>Telluria group</taxon>
        <taxon>Massilia</taxon>
    </lineage>
</organism>
<dbReference type="RefSeq" id="WP_106760416.1">
    <property type="nucleotide sequence ID" value="NZ_PXWF02000339.1"/>
</dbReference>
<evidence type="ECO:0000313" key="2">
    <source>
        <dbReference type="EMBL" id="PWF39438.1"/>
    </source>
</evidence>
<reference evidence="2 3" key="1">
    <citation type="submission" date="2018-04" db="EMBL/GenBank/DDBJ databases">
        <title>Massilia violaceinigra sp. nov., a novel purple-pigmented bacterium isolated from Tianshan glacier, Xinjiang, China.</title>
        <authorList>
            <person name="Wang H."/>
        </authorList>
    </citation>
    <scope>NUCLEOTIDE SEQUENCE [LARGE SCALE GENOMIC DNA]</scope>
    <source>
        <strain evidence="2 3">B448-2</strain>
    </source>
</reference>
<gene>
    <name evidence="2" type="ORF">C7C56_026945</name>
</gene>
<dbReference type="InterPro" id="IPR051470">
    <property type="entry name" value="Thiol:disulfide_interchange"/>
</dbReference>
<feature type="signal peptide" evidence="1">
    <location>
        <begin position="1"/>
        <end position="39"/>
    </location>
</feature>
<sequence>MPIPSAPPHPPRRLRRATRGLLRLAAAAGLLAPAPWAGAAEAYPKPIQRALERGATVVKKFPAASGLTGWVLSSQGRHSLAYSTADNKTLLVGDLIGGDGVVLTAGYAERHLPKPDHRARFDELGKSAYVAEGTLANPKSVVYAVIDPNCTFCHLLWKAFQPYQKIGLQVRWVLVATLGPTSMPKAIGVLGDADPRAALLRLERDMGKPFTASARTSARANPAVAASVDANGALLQRMGLAGTPVTI</sequence>
<proteinExistence type="predicted"/>
<evidence type="ECO:0000256" key="1">
    <source>
        <dbReference type="SAM" id="SignalP"/>
    </source>
</evidence>
<dbReference type="SUPFAM" id="SSF54423">
    <property type="entry name" value="DsbC/DsbG N-terminal domain-like"/>
    <property type="match status" value="1"/>
</dbReference>
<comment type="caution">
    <text evidence="2">The sequence shown here is derived from an EMBL/GenBank/DDBJ whole genome shotgun (WGS) entry which is preliminary data.</text>
</comment>
<feature type="chain" id="PRO_5015638304" evidence="1">
    <location>
        <begin position="40"/>
        <end position="247"/>
    </location>
</feature>
<dbReference type="InterPro" id="IPR009094">
    <property type="entry name" value="DiS-bond_isomerase_DsbC/G_N_sf"/>
</dbReference>
<keyword evidence="3" id="KW-1185">Reference proteome</keyword>
<accession>A0A2U2H9U8</accession>
<dbReference type="Gene3D" id="3.10.450.70">
    <property type="entry name" value="Disulphide bond isomerase, DsbC/G, N-terminal"/>
    <property type="match status" value="1"/>
</dbReference>
<dbReference type="GO" id="GO:0042597">
    <property type="term" value="C:periplasmic space"/>
    <property type="evidence" value="ECO:0007669"/>
    <property type="project" value="InterPro"/>
</dbReference>
<dbReference type="AlphaFoldDB" id="A0A2U2H9U8"/>
<evidence type="ECO:0000313" key="3">
    <source>
        <dbReference type="Proteomes" id="UP000241421"/>
    </source>
</evidence>
<name>A0A2U2H9U8_9BURK</name>